<dbReference type="Proteomes" id="UP000051886">
    <property type="component" value="Unassembled WGS sequence"/>
</dbReference>
<dbReference type="AlphaFoldDB" id="A0A0R2LTJ4"/>
<accession>A0A0R2LTJ4</accession>
<comment type="caution">
    <text evidence="1">The sequence shown here is derived from an EMBL/GenBank/DDBJ whole genome shotgun (WGS) entry which is preliminary data.</text>
</comment>
<dbReference type="OrthoDB" id="2299829at2"/>
<dbReference type="PATRIC" id="fig|449659.4.peg.45"/>
<gene>
    <name evidence="1" type="ORF">IV66_GL000045</name>
</gene>
<reference evidence="1 2" key="1">
    <citation type="journal article" date="2015" name="Genome Announc.">
        <title>Expanding the biotechnology potential of lactobacilli through comparative genomics of 213 strains and associated genera.</title>
        <authorList>
            <person name="Sun Z."/>
            <person name="Harris H.M."/>
            <person name="McCann A."/>
            <person name="Guo C."/>
            <person name="Argimon S."/>
            <person name="Zhang W."/>
            <person name="Yang X."/>
            <person name="Jeffery I.B."/>
            <person name="Cooney J.C."/>
            <person name="Kagawa T.F."/>
            <person name="Liu W."/>
            <person name="Song Y."/>
            <person name="Salvetti E."/>
            <person name="Wrobel A."/>
            <person name="Rasinkangas P."/>
            <person name="Parkhill J."/>
            <person name="Rea M.C."/>
            <person name="O'Sullivan O."/>
            <person name="Ritari J."/>
            <person name="Douillard F.P."/>
            <person name="Paul Ross R."/>
            <person name="Yang R."/>
            <person name="Briner A.E."/>
            <person name="Felis G.E."/>
            <person name="de Vos W.M."/>
            <person name="Barrangou R."/>
            <person name="Klaenhammer T.R."/>
            <person name="Caufield P.W."/>
            <person name="Cui Y."/>
            <person name="Zhang H."/>
            <person name="O'Toole P.W."/>
        </authorList>
    </citation>
    <scope>NUCLEOTIDE SEQUENCE [LARGE SCALE GENOMIC DNA]</scope>
    <source>
        <strain evidence="1 2">NBRC 103219</strain>
    </source>
</reference>
<protein>
    <submittedName>
        <fullName evidence="1">Uncharacterized protein</fullName>
    </submittedName>
</protein>
<proteinExistence type="predicted"/>
<evidence type="ECO:0000313" key="2">
    <source>
        <dbReference type="Proteomes" id="UP000051886"/>
    </source>
</evidence>
<dbReference type="RefSeq" id="WP_017868026.1">
    <property type="nucleotide sequence ID" value="NZ_BJYB01000001.1"/>
</dbReference>
<dbReference type="EMBL" id="JQCN01000001">
    <property type="protein sequence ID" value="KRO02621.1"/>
    <property type="molecule type" value="Genomic_DNA"/>
</dbReference>
<organism evidence="1 2">
    <name type="scientific">Ligilactobacillus pobuzihii</name>
    <dbReference type="NCBI Taxonomy" id="449659"/>
    <lineage>
        <taxon>Bacteria</taxon>
        <taxon>Bacillati</taxon>
        <taxon>Bacillota</taxon>
        <taxon>Bacilli</taxon>
        <taxon>Lactobacillales</taxon>
        <taxon>Lactobacillaceae</taxon>
        <taxon>Ligilactobacillus</taxon>
    </lineage>
</organism>
<name>A0A0R2LTJ4_9LACO</name>
<evidence type="ECO:0000313" key="1">
    <source>
        <dbReference type="EMBL" id="KRO02621.1"/>
    </source>
</evidence>
<keyword evidence="2" id="KW-1185">Reference proteome</keyword>
<sequence length="135" mass="15829">MKFKPTSFLLAKVRFYFQSILKNWNDFFDPDQVLEQEQTPTMPAFQINSFIDNALKNQTIIKLNIQTGQHTEMIEGQLFEDHRHQDVYFMTTPHNKKLTRIVFKKQIVGISMSSSTNTVTPTTTLKTRTRLRKTS</sequence>